<dbReference type="InterPro" id="IPR041677">
    <property type="entry name" value="DNA2/NAM7_AAA_11"/>
</dbReference>
<dbReference type="CDD" id="cd18808">
    <property type="entry name" value="SF1_C_Upf1"/>
    <property type="match status" value="1"/>
</dbReference>
<dbReference type="PANTHER" id="PTHR43788:SF8">
    <property type="entry name" value="DNA-BINDING PROTEIN SMUBP-2"/>
    <property type="match status" value="1"/>
</dbReference>
<protein>
    <submittedName>
        <fullName evidence="8">Protein kinase</fullName>
    </submittedName>
</protein>
<dbReference type="InterPro" id="IPR047187">
    <property type="entry name" value="SF1_C_Upf1"/>
</dbReference>
<dbReference type="CDD" id="cd14014">
    <property type="entry name" value="STKc_PknB_like"/>
    <property type="match status" value="1"/>
</dbReference>
<dbReference type="InterPro" id="IPR008271">
    <property type="entry name" value="Ser/Thr_kinase_AS"/>
</dbReference>
<dbReference type="PROSITE" id="PS00108">
    <property type="entry name" value="PROTEIN_KINASE_ST"/>
    <property type="match status" value="1"/>
</dbReference>
<dbReference type="GO" id="GO:0016787">
    <property type="term" value="F:hydrolase activity"/>
    <property type="evidence" value="ECO:0007669"/>
    <property type="project" value="UniProtKB-KW"/>
</dbReference>
<dbReference type="GO" id="GO:0004672">
    <property type="term" value="F:protein kinase activity"/>
    <property type="evidence" value="ECO:0007669"/>
    <property type="project" value="InterPro"/>
</dbReference>
<evidence type="ECO:0000256" key="5">
    <source>
        <dbReference type="ARBA" id="ARBA00022840"/>
    </source>
</evidence>
<name>A0A8J7CE35_9CYAN</name>
<dbReference type="SMART" id="SM00382">
    <property type="entry name" value="AAA"/>
    <property type="match status" value="1"/>
</dbReference>
<dbReference type="InterPro" id="IPR027417">
    <property type="entry name" value="P-loop_NTPase"/>
</dbReference>
<evidence type="ECO:0000313" key="9">
    <source>
        <dbReference type="Proteomes" id="UP000629098"/>
    </source>
</evidence>
<dbReference type="RefSeq" id="WP_190828728.1">
    <property type="nucleotide sequence ID" value="NZ_CAWPPI010000050.1"/>
</dbReference>
<keyword evidence="8" id="KW-0418">Kinase</keyword>
<accession>A0A8J7CE35</accession>
<dbReference type="PROSITE" id="PS00107">
    <property type="entry name" value="PROTEIN_KINASE_ATP"/>
    <property type="match status" value="1"/>
</dbReference>
<dbReference type="InterPro" id="IPR003593">
    <property type="entry name" value="AAA+_ATPase"/>
</dbReference>
<dbReference type="InterPro" id="IPR017441">
    <property type="entry name" value="Protein_kinase_ATP_BS"/>
</dbReference>
<reference evidence="8" key="1">
    <citation type="submission" date="2020-09" db="EMBL/GenBank/DDBJ databases">
        <title>Iningainema tapete sp. nov. (Scytonemataceae, Cyanobacteria) from greenhouses in central Florida (USA) produces two types of nodularin with biosynthetic potential for microcystin-LR and anabaenopeptins.</title>
        <authorList>
            <person name="Berthold D.E."/>
            <person name="Lefler F.W."/>
            <person name="Huang I.-S."/>
            <person name="Abdulla H."/>
            <person name="Zimba P.V."/>
            <person name="Laughinghouse H.D. IV."/>
        </authorList>
    </citation>
    <scope>NUCLEOTIDE SEQUENCE</scope>
    <source>
        <strain evidence="8">BLCCT55</strain>
    </source>
</reference>
<evidence type="ECO:0000259" key="7">
    <source>
        <dbReference type="PROSITE" id="PS50011"/>
    </source>
</evidence>
<keyword evidence="4" id="KW-0347">Helicase</keyword>
<dbReference type="InterPro" id="IPR041679">
    <property type="entry name" value="DNA2/NAM7-like_C"/>
</dbReference>
<comment type="similarity">
    <text evidence="1">Belongs to the DNA2/NAM7 helicase family.</text>
</comment>
<dbReference type="Proteomes" id="UP000629098">
    <property type="component" value="Unassembled WGS sequence"/>
</dbReference>
<keyword evidence="8" id="KW-0808">Transferase</keyword>
<feature type="binding site" evidence="6">
    <location>
        <position position="42"/>
    </location>
    <ligand>
        <name>ATP</name>
        <dbReference type="ChEBI" id="CHEBI:30616"/>
    </ligand>
</feature>
<dbReference type="Gene3D" id="1.10.510.10">
    <property type="entry name" value="Transferase(Phosphotransferase) domain 1"/>
    <property type="match status" value="1"/>
</dbReference>
<dbReference type="GO" id="GO:0005524">
    <property type="term" value="F:ATP binding"/>
    <property type="evidence" value="ECO:0007669"/>
    <property type="project" value="UniProtKB-UniRule"/>
</dbReference>
<evidence type="ECO:0000256" key="2">
    <source>
        <dbReference type="ARBA" id="ARBA00022741"/>
    </source>
</evidence>
<dbReference type="InterPro" id="IPR011009">
    <property type="entry name" value="Kinase-like_dom_sf"/>
</dbReference>
<evidence type="ECO:0000256" key="3">
    <source>
        <dbReference type="ARBA" id="ARBA00022801"/>
    </source>
</evidence>
<dbReference type="SMART" id="SM00220">
    <property type="entry name" value="S_TKc"/>
    <property type="match status" value="1"/>
</dbReference>
<dbReference type="InterPro" id="IPR000719">
    <property type="entry name" value="Prot_kinase_dom"/>
</dbReference>
<feature type="domain" description="Protein kinase" evidence="7">
    <location>
        <begin position="13"/>
        <end position="273"/>
    </location>
</feature>
<proteinExistence type="inferred from homology"/>
<dbReference type="PROSITE" id="PS50011">
    <property type="entry name" value="PROTEIN_KINASE_DOM"/>
    <property type="match status" value="1"/>
</dbReference>
<dbReference type="SUPFAM" id="SSF56112">
    <property type="entry name" value="Protein kinase-like (PK-like)"/>
    <property type="match status" value="1"/>
</dbReference>
<dbReference type="PANTHER" id="PTHR43788">
    <property type="entry name" value="DNA2/NAM7 HELICASE FAMILY MEMBER"/>
    <property type="match status" value="1"/>
</dbReference>
<keyword evidence="9" id="KW-1185">Reference proteome</keyword>
<dbReference type="InterPro" id="IPR050534">
    <property type="entry name" value="Coronavir_polyprotein_1ab"/>
</dbReference>
<dbReference type="Pfam" id="PF00069">
    <property type="entry name" value="Pkinase"/>
    <property type="match status" value="1"/>
</dbReference>
<evidence type="ECO:0000256" key="4">
    <source>
        <dbReference type="ARBA" id="ARBA00022806"/>
    </source>
</evidence>
<organism evidence="8 9">
    <name type="scientific">Iningainema tapete BLCC-T55</name>
    <dbReference type="NCBI Taxonomy" id="2748662"/>
    <lineage>
        <taxon>Bacteria</taxon>
        <taxon>Bacillati</taxon>
        <taxon>Cyanobacteriota</taxon>
        <taxon>Cyanophyceae</taxon>
        <taxon>Nostocales</taxon>
        <taxon>Scytonemataceae</taxon>
        <taxon>Iningainema tapete</taxon>
    </lineage>
</organism>
<comment type="caution">
    <text evidence="8">The sequence shown here is derived from an EMBL/GenBank/DDBJ whole genome shotgun (WGS) entry which is preliminary data.</text>
</comment>
<evidence type="ECO:0000256" key="1">
    <source>
        <dbReference type="ARBA" id="ARBA00007913"/>
    </source>
</evidence>
<dbReference type="Pfam" id="PF13087">
    <property type="entry name" value="AAA_12"/>
    <property type="match status" value="1"/>
</dbReference>
<dbReference type="GO" id="GO:0043139">
    <property type="term" value="F:5'-3' DNA helicase activity"/>
    <property type="evidence" value="ECO:0007669"/>
    <property type="project" value="TreeGrafter"/>
</dbReference>
<dbReference type="EMBL" id="JACXAE010000050">
    <property type="protein sequence ID" value="MBD2773220.1"/>
    <property type="molecule type" value="Genomic_DNA"/>
</dbReference>
<dbReference type="SUPFAM" id="SSF52540">
    <property type="entry name" value="P-loop containing nucleoside triphosphate hydrolases"/>
    <property type="match status" value="1"/>
</dbReference>
<keyword evidence="5 6" id="KW-0067">ATP-binding</keyword>
<evidence type="ECO:0000256" key="6">
    <source>
        <dbReference type="PROSITE-ProRule" id="PRU10141"/>
    </source>
</evidence>
<dbReference type="Gene3D" id="3.40.50.300">
    <property type="entry name" value="P-loop containing nucleotide triphosphate hydrolases"/>
    <property type="match status" value="2"/>
</dbReference>
<dbReference type="Gene3D" id="3.30.200.20">
    <property type="entry name" value="Phosphorylase Kinase, domain 1"/>
    <property type="match status" value="1"/>
</dbReference>
<dbReference type="GO" id="GO:0005694">
    <property type="term" value="C:chromosome"/>
    <property type="evidence" value="ECO:0007669"/>
    <property type="project" value="UniProtKB-ARBA"/>
</dbReference>
<dbReference type="Pfam" id="PF13086">
    <property type="entry name" value="AAA_11"/>
    <property type="match status" value="1"/>
</dbReference>
<sequence length="1187" mass="136057">MTGIINEVIGSKYDIITKLGEGGSGIVYLAKRLNTNERYAIKTISTDDANSLKLLERETQTLKRLNHSSIVRFIENGYEQRHNLVYLVLEYLDGQNIKGYFDKGVDLKTKIDLFMQILDAVSHAHSKEVIHRDIKPDNIMVVESSEQPSAKVLDFGIAIITTTLLTNTIRSYHTPLFAAPEQIQLKGVSRDSDIYSLGMTFLYLLSNNEVRNEFREECNKEILYNSALADLKVVSELSNSLIEVLKRATDELRENRPKIDEIRKALGDLKEDLSEKLNVVFSLTPTLKNEISVLNKYDGQSLRIKRDVESKLRSNSDVIHIIKSPIQKEPSKLTVEIGVETQSYTYWGFIKLEKPNEIVLYKENSFVNTQHLERLFENGVVVKIDPVVEVGGYPRRGDDLSDLINQILQKEQQVNNEIEANKGVDATFSRWQSVIETEKEIINKRKQSFAYTKAEYNREKQLLIITLKNPISLEEFENITSPPLPVTISVKKQTPPYRESQWSVGDIIDGERSKNGELLESLYISIGDFCNPDIFESLLESGKIETDFKVQESEIDRRRKALREIRYGDSENAALCKVISEPANLQPVEPLIINDREFFNKKLDSSQKNTVCKALATEDIFLIQGPPGTGKTSVITEIVLQILSRYRDDKILISSQSNIAVDNVLTKLSNIKINEKDIKILRIGKEEKIEDRARQFEIEKAIINWQEFIRTKSLTHWQEYENQHNEILLGVKKISEIESVKSMSQQLRHMAELITRAVNRLNSDLVISSVSTSSQQAADNACEIIYEKLLLEEKILNTVKDYVKKFGIEYPEQKLLSQWIDEEYRRLQTVLGDNNQNYEKFLKLRNLKDEWNNRLKRKQIDLVPIFLDGVNVVGATCLGIANLKNLKFDWVIVDEAGRSTAPETFVPMTRGKKIILVGDHKQLPPIIDRELQERVLREQDIEKRVLETSLFEYLYEKLPKANKITLNYQYRMHPDIGTLVSNLFYQEEKVSSERVDVNDKQHLLNQFEKNIYWISTSDVPIEKSKEKAIGTSRSNRYEADIIKAILDKIQQNCESSNLLKEVGVIAAYASQISTLEAAIASKDKNIWKNLNIEIHTVDAFQGGECDIIIYDLVRSNKEKVLGFTSDDRRLNVALSRAKQLLIIVGNDVMAYEGKIPNKRPNPFKPLIEYIDTNPKSCARVVSSEFMM</sequence>
<keyword evidence="2 6" id="KW-0547">Nucleotide-binding</keyword>
<keyword evidence="3" id="KW-0378">Hydrolase</keyword>
<gene>
    <name evidence="8" type="ORF">ICL16_14365</name>
</gene>
<dbReference type="AlphaFoldDB" id="A0A8J7CE35"/>
<evidence type="ECO:0000313" key="8">
    <source>
        <dbReference type="EMBL" id="MBD2773220.1"/>
    </source>
</evidence>
<dbReference type="FunFam" id="3.40.50.300:FF:000326">
    <property type="entry name" value="P-loop containing nucleoside triphosphate hydrolase"/>
    <property type="match status" value="1"/>
</dbReference>